<feature type="region of interest" description="Disordered" evidence="1">
    <location>
        <begin position="39"/>
        <end position="63"/>
    </location>
</feature>
<dbReference type="Proteomes" id="UP000475325">
    <property type="component" value="Unassembled WGS sequence"/>
</dbReference>
<protein>
    <recommendedName>
        <fullName evidence="2">HNH nuclease domain-containing protein</fullName>
    </recommendedName>
</protein>
<dbReference type="AlphaFoldDB" id="A0A7C8J6M9"/>
<dbReference type="EMBL" id="WIQW01000049">
    <property type="protein sequence ID" value="KAF3093029.1"/>
    <property type="molecule type" value="Genomic_DNA"/>
</dbReference>
<accession>A0A7C8J6M9</accession>
<name>A0A7C8J6M9_ORBOL</name>
<evidence type="ECO:0000313" key="4">
    <source>
        <dbReference type="Proteomes" id="UP000475325"/>
    </source>
</evidence>
<evidence type="ECO:0000256" key="1">
    <source>
        <dbReference type="SAM" id="MobiDB-lite"/>
    </source>
</evidence>
<sequence>MPRDSQLRRALSRAASRLKIRQDPPKRSISHTSRNLVFASTPSQRREGKLILPNEAGSSGNFEGDSSTNLKYSVCGYPGAVCLKVATTSLVNLFSPWDPADIRFFAGVRNPSTVAALSRRTHRMCLSQQLRILSSASVIRGPGGERSSEEQKAFRAAIIARYALGHPKNSHAVRNKDRQYRCQITNIHFRSDRVKASHICPYSKDRIASLISLSSTMAKSNGLLLHASVKKNLDNFRITIIPKMKIGIEFLF</sequence>
<comment type="caution">
    <text evidence="3">The sequence shown here is derived from an EMBL/GenBank/DDBJ whole genome shotgun (WGS) entry which is preliminary data.</text>
</comment>
<evidence type="ECO:0000259" key="2">
    <source>
        <dbReference type="Pfam" id="PF13391"/>
    </source>
</evidence>
<reference evidence="3 4" key="1">
    <citation type="submission" date="2019-06" db="EMBL/GenBank/DDBJ databases">
        <authorList>
            <person name="Palmer J.M."/>
        </authorList>
    </citation>
    <scope>NUCLEOTIDE SEQUENCE [LARGE SCALE GENOMIC DNA]</scope>
    <source>
        <strain evidence="3 4">TWF102</strain>
    </source>
</reference>
<organism evidence="3 4">
    <name type="scientific">Orbilia oligospora</name>
    <name type="common">Nematode-trapping fungus</name>
    <name type="synonym">Arthrobotrys oligospora</name>
    <dbReference type="NCBI Taxonomy" id="2813651"/>
    <lineage>
        <taxon>Eukaryota</taxon>
        <taxon>Fungi</taxon>
        <taxon>Dikarya</taxon>
        <taxon>Ascomycota</taxon>
        <taxon>Pezizomycotina</taxon>
        <taxon>Orbiliomycetes</taxon>
        <taxon>Orbiliales</taxon>
        <taxon>Orbiliaceae</taxon>
        <taxon>Orbilia</taxon>
    </lineage>
</organism>
<evidence type="ECO:0000313" key="3">
    <source>
        <dbReference type="EMBL" id="KAF3093029.1"/>
    </source>
</evidence>
<dbReference type="Pfam" id="PF13391">
    <property type="entry name" value="HNH_2"/>
    <property type="match status" value="1"/>
</dbReference>
<feature type="domain" description="HNH nuclease" evidence="2">
    <location>
        <begin position="182"/>
        <end position="240"/>
    </location>
</feature>
<dbReference type="InterPro" id="IPR003615">
    <property type="entry name" value="HNH_nuc"/>
</dbReference>
<gene>
    <name evidence="3" type="ORF">TWF102_007970</name>
</gene>
<proteinExistence type="predicted"/>